<dbReference type="Gene3D" id="3.60.15.10">
    <property type="entry name" value="Ribonuclease Z/Hydroxyacylglutathione hydrolase-like"/>
    <property type="match status" value="1"/>
</dbReference>
<name>A0A917MQK9_9MICC</name>
<feature type="domain" description="Metallo-beta-lactamase" evidence="1">
    <location>
        <begin position="3"/>
        <end position="143"/>
    </location>
</feature>
<reference evidence="2 3" key="1">
    <citation type="journal article" date="2014" name="Int. J. Syst. Evol. Microbiol.">
        <title>Complete genome sequence of Corynebacterium casei LMG S-19264T (=DSM 44701T), isolated from a smear-ripened cheese.</title>
        <authorList>
            <consortium name="US DOE Joint Genome Institute (JGI-PGF)"/>
            <person name="Walter F."/>
            <person name="Albersmeier A."/>
            <person name="Kalinowski J."/>
            <person name="Ruckert C."/>
        </authorList>
    </citation>
    <scope>NUCLEOTIDE SEQUENCE [LARGE SCALE GENOMIC DNA]</scope>
    <source>
        <strain evidence="2 3">CCM 8669</strain>
    </source>
</reference>
<comment type="caution">
    <text evidence="2">The sequence shown here is derived from an EMBL/GenBank/DDBJ whole genome shotgun (WGS) entry which is preliminary data.</text>
</comment>
<organism evidence="2 3">
    <name type="scientific">Rothia aerolata</name>
    <dbReference type="NCBI Taxonomy" id="1812262"/>
    <lineage>
        <taxon>Bacteria</taxon>
        <taxon>Bacillati</taxon>
        <taxon>Actinomycetota</taxon>
        <taxon>Actinomycetes</taxon>
        <taxon>Micrococcales</taxon>
        <taxon>Micrococcaceae</taxon>
        <taxon>Rothia</taxon>
    </lineage>
</organism>
<dbReference type="EMBL" id="BMDC01000001">
    <property type="protein sequence ID" value="GGH58448.1"/>
    <property type="molecule type" value="Genomic_DNA"/>
</dbReference>
<dbReference type="PANTHER" id="PTHR42951:SF22">
    <property type="entry name" value="METALLO BETA-LACTAMASE SUPERFAMILY LIPOPROTEIN"/>
    <property type="match status" value="1"/>
</dbReference>
<dbReference type="AlphaFoldDB" id="A0A917MQK9"/>
<dbReference type="InterPro" id="IPR050855">
    <property type="entry name" value="NDM-1-like"/>
</dbReference>
<gene>
    <name evidence="2" type="ORF">GCM10007359_04640</name>
</gene>
<dbReference type="PANTHER" id="PTHR42951">
    <property type="entry name" value="METALLO-BETA-LACTAMASE DOMAIN-CONTAINING"/>
    <property type="match status" value="1"/>
</dbReference>
<dbReference type="SMART" id="SM00849">
    <property type="entry name" value="Lactamase_B"/>
    <property type="match status" value="1"/>
</dbReference>
<evidence type="ECO:0000313" key="2">
    <source>
        <dbReference type="EMBL" id="GGH58448.1"/>
    </source>
</evidence>
<sequence length="266" mass="30537">MEAIRSVTDKPVTHVVYSHWHADHIGVTPVYGENVEIIAHEKTKELLTRFPDENRPLPTITFDKEYKLSVGGLDIELRYYGQSHSEGLIFSYLPKEKVLMAVDIASPGWVTFRDADASENFNGYVEAFDKILDYDFDIVISGHVSTYGNREDVEEGKEYMKDLEKYAKIALETVDMEYFTKQLEGTPYKVAFRFAEENYFQAATNYGTKLMLEAPTSNGKLWAERLNGVEAFTAHNMFAMIEHTRLEKPHGGYMTQKGKPFPKWYA</sequence>
<dbReference type="InterPro" id="IPR001279">
    <property type="entry name" value="Metallo-B-lactamas"/>
</dbReference>
<evidence type="ECO:0000313" key="3">
    <source>
        <dbReference type="Proteomes" id="UP000600171"/>
    </source>
</evidence>
<dbReference type="CDD" id="cd16276">
    <property type="entry name" value="metallo-hydrolase-like_MBL-fold"/>
    <property type="match status" value="1"/>
</dbReference>
<dbReference type="Pfam" id="PF00753">
    <property type="entry name" value="Lactamase_B"/>
    <property type="match status" value="1"/>
</dbReference>
<accession>A0A917MQK9</accession>
<proteinExistence type="predicted"/>
<protein>
    <recommendedName>
        <fullName evidence="1">Metallo-beta-lactamase domain-containing protein</fullName>
    </recommendedName>
</protein>
<dbReference type="InterPro" id="IPR036866">
    <property type="entry name" value="RibonucZ/Hydroxyglut_hydro"/>
</dbReference>
<dbReference type="SUPFAM" id="SSF56281">
    <property type="entry name" value="Metallo-hydrolase/oxidoreductase"/>
    <property type="match status" value="1"/>
</dbReference>
<dbReference type="Proteomes" id="UP000600171">
    <property type="component" value="Unassembled WGS sequence"/>
</dbReference>
<keyword evidence="3" id="KW-1185">Reference proteome</keyword>
<evidence type="ECO:0000259" key="1">
    <source>
        <dbReference type="SMART" id="SM00849"/>
    </source>
</evidence>